<dbReference type="GO" id="GO:0000701">
    <property type="term" value="F:purine-specific mismatch base pair DNA N-glycosylase activity"/>
    <property type="evidence" value="ECO:0007669"/>
    <property type="project" value="UniProtKB-EC"/>
</dbReference>
<evidence type="ECO:0000256" key="10">
    <source>
        <dbReference type="ARBA" id="ARBA00022801"/>
    </source>
</evidence>
<keyword evidence="10" id="KW-0378">Hydrolase</keyword>
<dbReference type="PANTHER" id="PTHR42944">
    <property type="entry name" value="ADENINE DNA GLYCOSYLASE"/>
    <property type="match status" value="1"/>
</dbReference>
<dbReference type="InterPro" id="IPR015797">
    <property type="entry name" value="NUDIX_hydrolase-like_dom_sf"/>
</dbReference>
<dbReference type="CDD" id="cd00056">
    <property type="entry name" value="ENDO3c"/>
    <property type="match status" value="1"/>
</dbReference>
<keyword evidence="9" id="KW-0227">DNA damage</keyword>
<name>A0A8J3EE67_9PROT</name>
<dbReference type="InterPro" id="IPR003265">
    <property type="entry name" value="HhH-GPD_domain"/>
</dbReference>
<dbReference type="GO" id="GO:0006298">
    <property type="term" value="P:mismatch repair"/>
    <property type="evidence" value="ECO:0007669"/>
    <property type="project" value="TreeGrafter"/>
</dbReference>
<comment type="similarity">
    <text evidence="4">Belongs to the Nth/MutY family.</text>
</comment>
<evidence type="ECO:0000256" key="5">
    <source>
        <dbReference type="ARBA" id="ARBA00012045"/>
    </source>
</evidence>
<dbReference type="EMBL" id="BMKS01000019">
    <property type="protein sequence ID" value="GGG49069.1"/>
    <property type="molecule type" value="Genomic_DNA"/>
</dbReference>
<evidence type="ECO:0000256" key="3">
    <source>
        <dbReference type="ARBA" id="ARBA00002933"/>
    </source>
</evidence>
<dbReference type="InterPro" id="IPR029119">
    <property type="entry name" value="MutY_C"/>
</dbReference>
<keyword evidence="18" id="KW-1185">Reference proteome</keyword>
<evidence type="ECO:0000256" key="6">
    <source>
        <dbReference type="ARBA" id="ARBA00022023"/>
    </source>
</evidence>
<comment type="catalytic activity">
    <reaction evidence="1">
        <text>Hydrolyzes free adenine bases from 7,8-dihydro-8-oxoguanine:adenine mismatched double-stranded DNA, leaving an apurinic site.</text>
        <dbReference type="EC" id="3.2.2.31"/>
    </reaction>
</comment>
<evidence type="ECO:0000256" key="2">
    <source>
        <dbReference type="ARBA" id="ARBA00001966"/>
    </source>
</evidence>
<dbReference type="SUPFAM" id="SSF55811">
    <property type="entry name" value="Nudix"/>
    <property type="match status" value="1"/>
</dbReference>
<gene>
    <name evidence="17" type="primary">mutY</name>
    <name evidence="17" type="ORF">GCM10010964_40520</name>
</gene>
<evidence type="ECO:0000313" key="17">
    <source>
        <dbReference type="EMBL" id="GGG49069.1"/>
    </source>
</evidence>
<keyword evidence="8" id="KW-0479">Metal-binding</keyword>
<evidence type="ECO:0000256" key="12">
    <source>
        <dbReference type="ARBA" id="ARBA00023014"/>
    </source>
</evidence>
<dbReference type="EC" id="3.2.2.31" evidence="5"/>
<dbReference type="GO" id="GO:0051539">
    <property type="term" value="F:4 iron, 4 sulfur cluster binding"/>
    <property type="evidence" value="ECO:0007669"/>
    <property type="project" value="UniProtKB-KW"/>
</dbReference>
<dbReference type="Pfam" id="PF00730">
    <property type="entry name" value="HhH-GPD"/>
    <property type="match status" value="1"/>
</dbReference>
<reference evidence="17 18" key="1">
    <citation type="journal article" date="2014" name="Int. J. Syst. Evol. Microbiol.">
        <title>Complete genome sequence of Corynebacterium casei LMG S-19264T (=DSM 44701T), isolated from a smear-ripened cheese.</title>
        <authorList>
            <consortium name="US DOE Joint Genome Institute (JGI-PGF)"/>
            <person name="Walter F."/>
            <person name="Albersmeier A."/>
            <person name="Kalinowski J."/>
            <person name="Ruckert C."/>
        </authorList>
    </citation>
    <scope>NUCLEOTIDE SEQUENCE [LARGE SCALE GENOMIC DNA]</scope>
    <source>
        <strain evidence="17 18">CGMCC 1.16330</strain>
    </source>
</reference>
<dbReference type="Gene3D" id="1.10.1670.10">
    <property type="entry name" value="Helix-hairpin-Helix base-excision DNA repair enzymes (C-terminal)"/>
    <property type="match status" value="1"/>
</dbReference>
<evidence type="ECO:0000256" key="8">
    <source>
        <dbReference type="ARBA" id="ARBA00022723"/>
    </source>
</evidence>
<dbReference type="InterPro" id="IPR004036">
    <property type="entry name" value="Endonuclease-III-like_CS2"/>
</dbReference>
<sequence>MTPSAAALLRWYDRHHRDLPWRTPPGQGTRAPDPYRIWLSEVMLQQTTAAAVAPRFQRFLARFPSVEALAAAPEAAVMEEWAGLGYYARARNLHACARQLAASGGFPRDPAALRALPGIGAYTAAAVAAIAFGAPVVPVDGNVERIVARVFGVAEPLPGARSRLAALAQGFLGQAAARARPGDFAQALFDLGAGVCTSRRPACALCPWRAGGCAAEARGEQDSLPRRVAKRARPHRHGAHFLLADPATGRILLRRRPPGGLLGGMLELPGTPWRTAPWERNEALTHAPWPGLPWRLVPGTAAHGFTHFTLDMQLYAAALPAGPAGEAARSACRAAAGWEWRPPAAAAAALPTAMRRLLDLAAEDGTLPRAEPLRPAEPGAAAARRRTVRSGRNTGPRRPERP</sequence>
<evidence type="ECO:0000256" key="9">
    <source>
        <dbReference type="ARBA" id="ARBA00022763"/>
    </source>
</evidence>
<keyword evidence="12" id="KW-0411">Iron-sulfur</keyword>
<dbReference type="InterPro" id="IPR023170">
    <property type="entry name" value="HhH_base_excis_C"/>
</dbReference>
<dbReference type="Gene3D" id="3.90.79.10">
    <property type="entry name" value="Nucleoside Triphosphate Pyrophosphohydrolase"/>
    <property type="match status" value="1"/>
</dbReference>
<comment type="cofactor">
    <cofactor evidence="2">
        <name>[4Fe-4S] cluster</name>
        <dbReference type="ChEBI" id="CHEBI:49883"/>
    </cofactor>
</comment>
<evidence type="ECO:0000256" key="7">
    <source>
        <dbReference type="ARBA" id="ARBA00022485"/>
    </source>
</evidence>
<keyword evidence="13" id="KW-0234">DNA repair</keyword>
<evidence type="ECO:0000256" key="4">
    <source>
        <dbReference type="ARBA" id="ARBA00008343"/>
    </source>
</evidence>
<feature type="domain" description="HhH-GPD" evidence="16">
    <location>
        <begin position="43"/>
        <end position="194"/>
    </location>
</feature>
<dbReference type="GO" id="GO:0046872">
    <property type="term" value="F:metal ion binding"/>
    <property type="evidence" value="ECO:0007669"/>
    <property type="project" value="UniProtKB-KW"/>
</dbReference>
<comment type="caution">
    <text evidence="17">The sequence shown here is derived from an EMBL/GenBank/DDBJ whole genome shotgun (WGS) entry which is preliminary data.</text>
</comment>
<accession>A0A8J3EE67</accession>
<dbReference type="PANTHER" id="PTHR42944:SF1">
    <property type="entry name" value="ADENINE DNA GLYCOSYLASE"/>
    <property type="match status" value="1"/>
</dbReference>
<evidence type="ECO:0000256" key="1">
    <source>
        <dbReference type="ARBA" id="ARBA00000843"/>
    </source>
</evidence>
<dbReference type="RefSeq" id="WP_188903592.1">
    <property type="nucleotide sequence ID" value="NZ_BMKS01000019.1"/>
</dbReference>
<feature type="region of interest" description="Disordered" evidence="15">
    <location>
        <begin position="365"/>
        <end position="402"/>
    </location>
</feature>
<evidence type="ECO:0000256" key="11">
    <source>
        <dbReference type="ARBA" id="ARBA00023004"/>
    </source>
</evidence>
<dbReference type="InterPro" id="IPR011257">
    <property type="entry name" value="DNA_glycosylase"/>
</dbReference>
<dbReference type="Pfam" id="PF14815">
    <property type="entry name" value="NUDIX_4"/>
    <property type="match status" value="1"/>
</dbReference>
<comment type="function">
    <text evidence="3">Adenine glycosylase active on G-A mispairs. MutY also corrects error-prone DNA synthesis past GO lesions which are due to the oxidatively damaged form of guanine: 7,8-dihydro-8-oxoguanine (8-oxo-dGTP).</text>
</comment>
<evidence type="ECO:0000256" key="13">
    <source>
        <dbReference type="ARBA" id="ARBA00023204"/>
    </source>
</evidence>
<dbReference type="GO" id="GO:0034039">
    <property type="term" value="F:8-oxo-7,8-dihydroguanine DNA N-glycosylase activity"/>
    <property type="evidence" value="ECO:0007669"/>
    <property type="project" value="TreeGrafter"/>
</dbReference>
<keyword evidence="11" id="KW-0408">Iron</keyword>
<dbReference type="GO" id="GO:0035485">
    <property type="term" value="F:adenine/guanine mispair binding"/>
    <property type="evidence" value="ECO:0007669"/>
    <property type="project" value="TreeGrafter"/>
</dbReference>
<dbReference type="AlphaFoldDB" id="A0A8J3EE67"/>
<dbReference type="InterPro" id="IPR044298">
    <property type="entry name" value="MIG/MutY"/>
</dbReference>
<organism evidence="17 18">
    <name type="scientific">Caldovatus sediminis</name>
    <dbReference type="NCBI Taxonomy" id="2041189"/>
    <lineage>
        <taxon>Bacteria</taxon>
        <taxon>Pseudomonadati</taxon>
        <taxon>Pseudomonadota</taxon>
        <taxon>Alphaproteobacteria</taxon>
        <taxon>Acetobacterales</taxon>
        <taxon>Roseomonadaceae</taxon>
        <taxon>Caldovatus</taxon>
    </lineage>
</organism>
<dbReference type="SMART" id="SM00478">
    <property type="entry name" value="ENDO3c"/>
    <property type="match status" value="1"/>
</dbReference>
<dbReference type="GO" id="GO:0032357">
    <property type="term" value="F:oxidized purine DNA binding"/>
    <property type="evidence" value="ECO:0007669"/>
    <property type="project" value="TreeGrafter"/>
</dbReference>
<evidence type="ECO:0000256" key="15">
    <source>
        <dbReference type="SAM" id="MobiDB-lite"/>
    </source>
</evidence>
<evidence type="ECO:0000256" key="14">
    <source>
        <dbReference type="ARBA" id="ARBA00023295"/>
    </source>
</evidence>
<dbReference type="Gene3D" id="1.10.340.30">
    <property type="entry name" value="Hypothetical protein, domain 2"/>
    <property type="match status" value="1"/>
</dbReference>
<evidence type="ECO:0000313" key="18">
    <source>
        <dbReference type="Proteomes" id="UP000597507"/>
    </source>
</evidence>
<dbReference type="SUPFAM" id="SSF48150">
    <property type="entry name" value="DNA-glycosylase"/>
    <property type="match status" value="1"/>
</dbReference>
<proteinExistence type="inferred from homology"/>
<evidence type="ECO:0000259" key="16">
    <source>
        <dbReference type="SMART" id="SM00478"/>
    </source>
</evidence>
<dbReference type="Proteomes" id="UP000597507">
    <property type="component" value="Unassembled WGS sequence"/>
</dbReference>
<keyword evidence="14" id="KW-0326">Glycosidase</keyword>
<protein>
    <recommendedName>
        <fullName evidence="6">Adenine DNA glycosylase</fullName>
        <ecNumber evidence="5">3.2.2.31</ecNumber>
    </recommendedName>
</protein>
<dbReference type="GO" id="GO:0006284">
    <property type="term" value="P:base-excision repair"/>
    <property type="evidence" value="ECO:0007669"/>
    <property type="project" value="InterPro"/>
</dbReference>
<keyword evidence="7" id="KW-0004">4Fe-4S</keyword>
<dbReference type="PROSITE" id="PS01155">
    <property type="entry name" value="ENDONUCLEASE_III_2"/>
    <property type="match status" value="1"/>
</dbReference>